<dbReference type="Proteomes" id="UP000320386">
    <property type="component" value="Chromosome"/>
</dbReference>
<dbReference type="RefSeq" id="WP_145445820.1">
    <property type="nucleotide sequence ID" value="NZ_CP036280.1"/>
</dbReference>
<sequence length="1188" mass="129241">MKHNMKQHHHARRGSALLLTVGVLLLIFIAGIAFVSSGQSMRIAGSASARTANTDAAVQATVAYIGNVIAKDWTDYTDNPITGNSEYHDYPHPDVDPWLASAEPEDFSRLSAGQQTFLRSTTNYGGTSLNRLTGFIDNQLNGIDSDGDTDTNNDWDAWRNISRLEDLSGTPLEFIDLRYFRPIGENPPVGNQDDIYDAPTGFNPTDDTQTLTYHPVNAAIHGVNDEMNTDGIEANLNTAADADGDGYTDARWVELPINAPGGLRWAAAVRIIDETALANVNTATEIEDALPTTAEQREAMVLGTTPADLNLKRLLARADFRTTNNYAYWEDYEVPDDPFTQKSSGRRYDEINTSTLALNSVSFTNSGRSDNTLGTINTQSVSDGTGLQRDALYSHLGYYDPLATSALDSAGNLPTRERHVRDALWQAYGRNLDDRSSFTSSRPYDYPHDGTSVAIDAAYNPFGFDTLLELRTRFGINSPGWSPLEFSLFNDFDLTDSNAWSVLRSNRTESTGALTRRQLRMGVRHLLTTYSGSRQIRPYLTTAGSMPQTNSDLDRQARAKLNINELTTARFSLFESRVTEAGLTTTDAENMAASIYAYRMAGIYDDTASVTASAGNPTSISNSFAALTDFVTANNRLGLEPQPFFREVVALTLREDPAGDDNGDTNLNDPDVVIARHLIIELANPSTIDIDLTRYTIQIDGTPYTLTGTLNAGQSRLFYSDTAAGTSPLPMSALVTNILAQFDAVGPSPDSSIDSTADVLTQASDTAGFTTNARLELLYSDGTTVVMLDRMRNSTANWPSTTATDAADAQQLLTIQVSQREDSGTSDPHYIMEDAAANGHIETEISPYAGAVSAADIPDNFGRDADSGTTYPALTNYQLYFGKIRDGTATDFTAPSFDSVGELGLMSTSIYHDTTAGTEEPITERLNAEFAAGATPTRYVGRLDWTNVNTTYTNTDLHLPDAVHLMDQFTTLEGPDATATTNDALNDGMAFGVININTAPQRVLESLPYALGGNASENHPMGGTSPAPYLAEGIIDYRDLPDGGTYGNSTRTWPATVTWTGAPRTEPGFASIGELTMIREGSVSTEAFDRLQYDAAGNNGTAEGDFTDDTVADDLEEELLPFMRVASLVSVRSDVFTAYVLLEGRRPNADNPLQYDRVVQRRFIVTYDRSNVNAPGDQPRILMFAELN</sequence>
<evidence type="ECO:0000259" key="1">
    <source>
        <dbReference type="PROSITE" id="PS51841"/>
    </source>
</evidence>
<dbReference type="OrthoDB" id="229072at2"/>
<organism evidence="2 3">
    <name type="scientific">Mucisphaera calidilacus</name>
    <dbReference type="NCBI Taxonomy" id="2527982"/>
    <lineage>
        <taxon>Bacteria</taxon>
        <taxon>Pseudomonadati</taxon>
        <taxon>Planctomycetota</taxon>
        <taxon>Phycisphaerae</taxon>
        <taxon>Phycisphaerales</taxon>
        <taxon>Phycisphaeraceae</taxon>
        <taxon>Mucisphaera</taxon>
    </lineage>
</organism>
<evidence type="ECO:0000313" key="3">
    <source>
        <dbReference type="Proteomes" id="UP000320386"/>
    </source>
</evidence>
<dbReference type="InterPro" id="IPR001322">
    <property type="entry name" value="Lamin_tail_dom"/>
</dbReference>
<evidence type="ECO:0000313" key="2">
    <source>
        <dbReference type="EMBL" id="QDU71662.1"/>
    </source>
</evidence>
<dbReference type="AlphaFoldDB" id="A0A518BXF1"/>
<dbReference type="PROSITE" id="PS51841">
    <property type="entry name" value="LTD"/>
    <property type="match status" value="1"/>
</dbReference>
<gene>
    <name evidence="2" type="ORF">Pan265_15140</name>
</gene>
<proteinExistence type="predicted"/>
<dbReference type="KEGG" id="mcad:Pan265_15140"/>
<accession>A0A518BXF1</accession>
<dbReference type="EMBL" id="CP036280">
    <property type="protein sequence ID" value="QDU71662.1"/>
    <property type="molecule type" value="Genomic_DNA"/>
</dbReference>
<feature type="domain" description="LTD" evidence="1">
    <location>
        <begin position="664"/>
        <end position="805"/>
    </location>
</feature>
<name>A0A518BXF1_9BACT</name>
<protein>
    <recommendedName>
        <fullName evidence="1">LTD domain-containing protein</fullName>
    </recommendedName>
</protein>
<reference evidence="2 3" key="1">
    <citation type="submission" date="2019-02" db="EMBL/GenBank/DDBJ databases">
        <title>Deep-cultivation of Planctomycetes and their phenomic and genomic characterization uncovers novel biology.</title>
        <authorList>
            <person name="Wiegand S."/>
            <person name="Jogler M."/>
            <person name="Boedeker C."/>
            <person name="Pinto D."/>
            <person name="Vollmers J."/>
            <person name="Rivas-Marin E."/>
            <person name="Kohn T."/>
            <person name="Peeters S.H."/>
            <person name="Heuer A."/>
            <person name="Rast P."/>
            <person name="Oberbeckmann S."/>
            <person name="Bunk B."/>
            <person name="Jeske O."/>
            <person name="Meyerdierks A."/>
            <person name="Storesund J.E."/>
            <person name="Kallscheuer N."/>
            <person name="Luecker S."/>
            <person name="Lage O.M."/>
            <person name="Pohl T."/>
            <person name="Merkel B.J."/>
            <person name="Hornburger P."/>
            <person name="Mueller R.-W."/>
            <person name="Bruemmer F."/>
            <person name="Labrenz M."/>
            <person name="Spormann A.M."/>
            <person name="Op den Camp H."/>
            <person name="Overmann J."/>
            <person name="Amann R."/>
            <person name="Jetten M.S.M."/>
            <person name="Mascher T."/>
            <person name="Medema M.H."/>
            <person name="Devos D.P."/>
            <person name="Kaster A.-K."/>
            <person name="Ovreas L."/>
            <person name="Rohde M."/>
            <person name="Galperin M.Y."/>
            <person name="Jogler C."/>
        </authorList>
    </citation>
    <scope>NUCLEOTIDE SEQUENCE [LARGE SCALE GENOMIC DNA]</scope>
    <source>
        <strain evidence="2 3">Pan265</strain>
    </source>
</reference>
<keyword evidence="3" id="KW-1185">Reference proteome</keyword>